<dbReference type="OrthoDB" id="252618at2"/>
<dbReference type="PANTHER" id="PTHR10491">
    <property type="entry name" value="DTDP-4-DEHYDRORHAMNOSE REDUCTASE"/>
    <property type="match status" value="1"/>
</dbReference>
<dbReference type="SUPFAM" id="SSF51735">
    <property type="entry name" value="NAD(P)-binding Rossmann-fold domains"/>
    <property type="match status" value="1"/>
</dbReference>
<comment type="pathway">
    <text evidence="1 6">Carbohydrate biosynthesis; dTDP-L-rhamnose biosynthesis.</text>
</comment>
<dbReference type="GO" id="GO:0048269">
    <property type="term" value="C:methionine adenosyltransferase complex"/>
    <property type="evidence" value="ECO:0007669"/>
    <property type="project" value="TreeGrafter"/>
</dbReference>
<dbReference type="InterPro" id="IPR005913">
    <property type="entry name" value="dTDP_dehydrorham_reduct"/>
</dbReference>
<dbReference type="GO" id="GO:0006556">
    <property type="term" value="P:S-adenosylmethionine biosynthetic process"/>
    <property type="evidence" value="ECO:0007669"/>
    <property type="project" value="TreeGrafter"/>
</dbReference>
<dbReference type="EMBL" id="CP042914">
    <property type="protein sequence ID" value="QEG39108.1"/>
    <property type="molecule type" value="Genomic_DNA"/>
</dbReference>
<dbReference type="GO" id="GO:0048270">
    <property type="term" value="F:methionine adenosyltransferase regulator activity"/>
    <property type="evidence" value="ECO:0007669"/>
    <property type="project" value="TreeGrafter"/>
</dbReference>
<evidence type="ECO:0000256" key="2">
    <source>
        <dbReference type="ARBA" id="ARBA00010944"/>
    </source>
</evidence>
<evidence type="ECO:0000313" key="9">
    <source>
        <dbReference type="Proteomes" id="UP000325286"/>
    </source>
</evidence>
<dbReference type="Pfam" id="PF04321">
    <property type="entry name" value="RmlD_sub_bind"/>
    <property type="match status" value="1"/>
</dbReference>
<dbReference type="RefSeq" id="WP_068142349.1">
    <property type="nucleotide sequence ID" value="NZ_CP042914.1"/>
</dbReference>
<keyword evidence="6 8" id="KW-0560">Oxidoreductase</keyword>
<protein>
    <recommendedName>
        <fullName evidence="4 6">dTDP-4-dehydrorhamnose reductase</fullName>
        <ecNumber evidence="3 6">1.1.1.133</ecNumber>
    </recommendedName>
</protein>
<dbReference type="KEGG" id="rul:UC8_10690"/>
<evidence type="ECO:0000259" key="7">
    <source>
        <dbReference type="Pfam" id="PF04321"/>
    </source>
</evidence>
<dbReference type="GO" id="GO:0008831">
    <property type="term" value="F:dTDP-4-dehydrorhamnose reductase activity"/>
    <property type="evidence" value="ECO:0007669"/>
    <property type="project" value="UniProtKB-EC"/>
</dbReference>
<dbReference type="Proteomes" id="UP000325286">
    <property type="component" value="Chromosome"/>
</dbReference>
<feature type="domain" description="RmlD-like substrate binding" evidence="7">
    <location>
        <begin position="1"/>
        <end position="287"/>
    </location>
</feature>
<dbReference type="PANTHER" id="PTHR10491:SF4">
    <property type="entry name" value="METHIONINE ADENOSYLTRANSFERASE 2 SUBUNIT BETA"/>
    <property type="match status" value="1"/>
</dbReference>
<evidence type="ECO:0000256" key="5">
    <source>
        <dbReference type="ARBA" id="ARBA00048200"/>
    </source>
</evidence>
<reference evidence="8 9" key="1">
    <citation type="submission" date="2019-08" db="EMBL/GenBank/DDBJ databases">
        <title>Deep-cultivation of Planctomycetes and their phenomic and genomic characterization uncovers novel biology.</title>
        <authorList>
            <person name="Wiegand S."/>
            <person name="Jogler M."/>
            <person name="Boedeker C."/>
            <person name="Pinto D."/>
            <person name="Vollmers J."/>
            <person name="Rivas-Marin E."/>
            <person name="Kohn T."/>
            <person name="Peeters S.H."/>
            <person name="Heuer A."/>
            <person name="Rast P."/>
            <person name="Oberbeckmann S."/>
            <person name="Bunk B."/>
            <person name="Jeske O."/>
            <person name="Meyerdierks A."/>
            <person name="Storesund J.E."/>
            <person name="Kallscheuer N."/>
            <person name="Luecker S."/>
            <person name="Lage O.M."/>
            <person name="Pohl T."/>
            <person name="Merkel B.J."/>
            <person name="Hornburger P."/>
            <person name="Mueller R.-W."/>
            <person name="Bruemmer F."/>
            <person name="Labrenz M."/>
            <person name="Spormann A.M."/>
            <person name="Op den Camp H."/>
            <person name="Overmann J."/>
            <person name="Amann R."/>
            <person name="Jetten M.S.M."/>
            <person name="Mascher T."/>
            <person name="Medema M.H."/>
            <person name="Devos D.P."/>
            <person name="Kaster A.-K."/>
            <person name="Ovreas L."/>
            <person name="Rohde M."/>
            <person name="Galperin M.Y."/>
            <person name="Jogler C."/>
        </authorList>
    </citation>
    <scope>NUCLEOTIDE SEQUENCE [LARGE SCALE GENOMIC DNA]</scope>
    <source>
        <strain evidence="8 9">UC8</strain>
    </source>
</reference>
<evidence type="ECO:0000256" key="6">
    <source>
        <dbReference type="RuleBase" id="RU364082"/>
    </source>
</evidence>
<sequence length="297" mass="32640">MRAVLLGSRGYVGAEFRAQLTARHWKWLPVGRTDCNVYDADQLTKHVRALAPDVLINCAGYTGKPNVDACELDKTHCLAGNAVLPGVIAEACANLDIPWGHVSSGCVYTGRRQDGGGFSELDPPNFSFRQNNCSFYSGSKALGEEVLADAPRCFIWRLRIPFSNVDGPRNYLSKLMRYDRLLQAENSLSNLTDFVSAALDCFEKQIPHGIYNLTNPGSVTTRQVVRWIQESGVCDQAKEFNFFEDEDDFMAQAAATPRSNCVLDSSKALAAGLNLPLVEESVKAALQAWVPEQARGT</sequence>
<comment type="similarity">
    <text evidence="2 6">Belongs to the dTDP-4-dehydrorhamnose reductase family.</text>
</comment>
<dbReference type="InterPro" id="IPR036291">
    <property type="entry name" value="NAD(P)-bd_dom_sf"/>
</dbReference>
<organism evidence="8 9">
    <name type="scientific">Roseimaritima ulvae</name>
    <dbReference type="NCBI Taxonomy" id="980254"/>
    <lineage>
        <taxon>Bacteria</taxon>
        <taxon>Pseudomonadati</taxon>
        <taxon>Planctomycetota</taxon>
        <taxon>Planctomycetia</taxon>
        <taxon>Pirellulales</taxon>
        <taxon>Pirellulaceae</taxon>
        <taxon>Roseimaritima</taxon>
    </lineage>
</organism>
<evidence type="ECO:0000256" key="1">
    <source>
        <dbReference type="ARBA" id="ARBA00004781"/>
    </source>
</evidence>
<keyword evidence="9" id="KW-1185">Reference proteome</keyword>
<comment type="catalytic activity">
    <reaction evidence="5">
        <text>dTDP-beta-L-rhamnose + NADP(+) = dTDP-4-dehydro-beta-L-rhamnose + NADPH + H(+)</text>
        <dbReference type="Rhea" id="RHEA:21796"/>
        <dbReference type="ChEBI" id="CHEBI:15378"/>
        <dbReference type="ChEBI" id="CHEBI:57510"/>
        <dbReference type="ChEBI" id="CHEBI:57783"/>
        <dbReference type="ChEBI" id="CHEBI:58349"/>
        <dbReference type="ChEBI" id="CHEBI:62830"/>
        <dbReference type="EC" id="1.1.1.133"/>
    </reaction>
</comment>
<dbReference type="EC" id="1.1.1.133" evidence="3 6"/>
<accession>A0A5B9QJ87</accession>
<keyword evidence="6" id="KW-0521">NADP</keyword>
<evidence type="ECO:0000313" key="8">
    <source>
        <dbReference type="EMBL" id="QEG39108.1"/>
    </source>
</evidence>
<evidence type="ECO:0000256" key="4">
    <source>
        <dbReference type="ARBA" id="ARBA00017099"/>
    </source>
</evidence>
<name>A0A5B9QJ87_9BACT</name>
<comment type="function">
    <text evidence="6">Catalyzes the reduction of dTDP-6-deoxy-L-lyxo-4-hexulose to yield dTDP-L-rhamnose.</text>
</comment>
<evidence type="ECO:0000256" key="3">
    <source>
        <dbReference type="ARBA" id="ARBA00012929"/>
    </source>
</evidence>
<dbReference type="InterPro" id="IPR029903">
    <property type="entry name" value="RmlD-like-bd"/>
</dbReference>
<dbReference type="Gene3D" id="3.40.50.720">
    <property type="entry name" value="NAD(P)-binding Rossmann-like Domain"/>
    <property type="match status" value="1"/>
</dbReference>
<dbReference type="AlphaFoldDB" id="A0A5B9QJ87"/>
<proteinExistence type="inferred from homology"/>
<gene>
    <name evidence="8" type="primary">rmlD_1</name>
    <name evidence="8" type="ORF">UC8_10690</name>
</gene>